<dbReference type="AlphaFoldDB" id="A0A1U7J7M8"/>
<keyword evidence="1 2" id="KW-0238">DNA-binding</keyword>
<dbReference type="PANTHER" id="PTHR30055:SF226">
    <property type="entry name" value="HTH-TYPE TRANSCRIPTIONAL REGULATOR PKSA"/>
    <property type="match status" value="1"/>
</dbReference>
<evidence type="ECO:0000256" key="1">
    <source>
        <dbReference type="ARBA" id="ARBA00023125"/>
    </source>
</evidence>
<feature type="region of interest" description="Disordered" evidence="3">
    <location>
        <begin position="1"/>
        <end position="21"/>
    </location>
</feature>
<dbReference type="GO" id="GO:0000976">
    <property type="term" value="F:transcription cis-regulatory region binding"/>
    <property type="evidence" value="ECO:0007669"/>
    <property type="project" value="TreeGrafter"/>
</dbReference>
<proteinExistence type="predicted"/>
<dbReference type="PRINTS" id="PR00455">
    <property type="entry name" value="HTHTETR"/>
</dbReference>
<dbReference type="EMBL" id="MRCG01000004">
    <property type="protein sequence ID" value="OKH49067.1"/>
    <property type="molecule type" value="Genomic_DNA"/>
</dbReference>
<accession>A0A1U7J7M8</accession>
<dbReference type="Pfam" id="PF17918">
    <property type="entry name" value="TetR_C_15"/>
    <property type="match status" value="1"/>
</dbReference>
<dbReference type="STRING" id="549789.NIES30_07820"/>
<evidence type="ECO:0000313" key="5">
    <source>
        <dbReference type="EMBL" id="OKH49067.1"/>
    </source>
</evidence>
<evidence type="ECO:0000259" key="4">
    <source>
        <dbReference type="PROSITE" id="PS50977"/>
    </source>
</evidence>
<dbReference type="PROSITE" id="PS50977">
    <property type="entry name" value="HTH_TETR_2"/>
    <property type="match status" value="1"/>
</dbReference>
<feature type="compositionally biased region" description="Polar residues" evidence="3">
    <location>
        <begin position="1"/>
        <end position="11"/>
    </location>
</feature>
<dbReference type="OrthoDB" id="9783238at2"/>
<organism evidence="5 6">
    <name type="scientific">Phormidium tenue NIES-30</name>
    <dbReference type="NCBI Taxonomy" id="549789"/>
    <lineage>
        <taxon>Bacteria</taxon>
        <taxon>Bacillati</taxon>
        <taxon>Cyanobacteriota</taxon>
        <taxon>Cyanophyceae</taxon>
        <taxon>Oscillatoriophycideae</taxon>
        <taxon>Oscillatoriales</taxon>
        <taxon>Oscillatoriaceae</taxon>
        <taxon>Phormidium</taxon>
    </lineage>
</organism>
<dbReference type="PANTHER" id="PTHR30055">
    <property type="entry name" value="HTH-TYPE TRANSCRIPTIONAL REGULATOR RUTR"/>
    <property type="match status" value="1"/>
</dbReference>
<sequence length="261" mass="29527">MTDDSYSSSSLRRQPKQRRGQQRVEKILEAAALVFDEVGYEAATTHQIAERAGTAIGSLYQFFPDKAAIFNAMELRHLERVQAMWSQANAQEFWRLPLKEMLTQLTAGVVALFEQPVSRVMFVQFYTARDRFQTIDDSLTQGAIAFLSAILHQRNPELPTERRNLLAEVCVHSCNALILAALRQPDEEKRDRLMQQIPVLLAVYLAADVGDQIHGHVMNVMICPHCKSQELAKNGRRRGKQCYLCKVCGKQFVHPAAAESL</sequence>
<keyword evidence="6" id="KW-1185">Reference proteome</keyword>
<reference evidence="5 6" key="1">
    <citation type="submission" date="2016-11" db="EMBL/GenBank/DDBJ databases">
        <title>Draft Genome Sequences of Nine Cyanobacterial Strains from Diverse Habitats.</title>
        <authorList>
            <person name="Zhu T."/>
            <person name="Hou S."/>
            <person name="Lu X."/>
            <person name="Hess W.R."/>
        </authorList>
    </citation>
    <scope>NUCLEOTIDE SEQUENCE [LARGE SCALE GENOMIC DNA]</scope>
    <source>
        <strain evidence="5 6">NIES-30</strain>
    </source>
</reference>
<feature type="domain" description="HTH tetR-type" evidence="4">
    <location>
        <begin position="21"/>
        <end position="81"/>
    </location>
</feature>
<feature type="DNA-binding region" description="H-T-H motif" evidence="2">
    <location>
        <begin position="44"/>
        <end position="63"/>
    </location>
</feature>
<evidence type="ECO:0000313" key="6">
    <source>
        <dbReference type="Proteomes" id="UP000185557"/>
    </source>
</evidence>
<dbReference type="SUPFAM" id="SSF46689">
    <property type="entry name" value="Homeodomain-like"/>
    <property type="match status" value="1"/>
</dbReference>
<dbReference type="GO" id="GO:0003700">
    <property type="term" value="F:DNA-binding transcription factor activity"/>
    <property type="evidence" value="ECO:0007669"/>
    <property type="project" value="TreeGrafter"/>
</dbReference>
<dbReference type="RefSeq" id="WP_073607849.1">
    <property type="nucleotide sequence ID" value="NZ_MRCG01000004.1"/>
</dbReference>
<protein>
    <submittedName>
        <fullName evidence="5">TetR family transcriptional regulator</fullName>
    </submittedName>
</protein>
<dbReference type="InterPro" id="IPR041669">
    <property type="entry name" value="TetR_C_15"/>
</dbReference>
<dbReference type="InterPro" id="IPR009057">
    <property type="entry name" value="Homeodomain-like_sf"/>
</dbReference>
<gene>
    <name evidence="5" type="ORF">NIES30_07820</name>
</gene>
<dbReference type="Proteomes" id="UP000185557">
    <property type="component" value="Unassembled WGS sequence"/>
</dbReference>
<evidence type="ECO:0000256" key="3">
    <source>
        <dbReference type="SAM" id="MobiDB-lite"/>
    </source>
</evidence>
<dbReference type="InterPro" id="IPR001647">
    <property type="entry name" value="HTH_TetR"/>
</dbReference>
<evidence type="ECO:0000256" key="2">
    <source>
        <dbReference type="PROSITE-ProRule" id="PRU00335"/>
    </source>
</evidence>
<dbReference type="Pfam" id="PF00440">
    <property type="entry name" value="TetR_N"/>
    <property type="match status" value="1"/>
</dbReference>
<comment type="caution">
    <text evidence="5">The sequence shown here is derived from an EMBL/GenBank/DDBJ whole genome shotgun (WGS) entry which is preliminary data.</text>
</comment>
<dbReference type="Gene3D" id="1.10.357.10">
    <property type="entry name" value="Tetracycline Repressor, domain 2"/>
    <property type="match status" value="1"/>
</dbReference>
<dbReference type="InterPro" id="IPR050109">
    <property type="entry name" value="HTH-type_TetR-like_transc_reg"/>
</dbReference>
<name>A0A1U7J7M8_9CYAN</name>